<dbReference type="Pfam" id="PF13976">
    <property type="entry name" value="gag_pre-integrs"/>
    <property type="match status" value="1"/>
</dbReference>
<evidence type="ECO:0000256" key="1">
    <source>
        <dbReference type="ARBA" id="ARBA00022670"/>
    </source>
</evidence>
<dbReference type="PANTHER" id="PTHR42648:SF32">
    <property type="entry name" value="RIBONUCLEASE H-LIKE DOMAIN, GAG-PRE-INTEGRASE DOMAIN PROTEIN-RELATED"/>
    <property type="match status" value="1"/>
</dbReference>
<dbReference type="InterPro" id="IPR036397">
    <property type="entry name" value="RNaseH_sf"/>
</dbReference>
<organism evidence="4">
    <name type="scientific">Tanacetum cinerariifolium</name>
    <name type="common">Dalmatian daisy</name>
    <name type="synonym">Chrysanthemum cinerariifolium</name>
    <dbReference type="NCBI Taxonomy" id="118510"/>
    <lineage>
        <taxon>Eukaryota</taxon>
        <taxon>Viridiplantae</taxon>
        <taxon>Streptophyta</taxon>
        <taxon>Embryophyta</taxon>
        <taxon>Tracheophyta</taxon>
        <taxon>Spermatophyta</taxon>
        <taxon>Magnoliopsida</taxon>
        <taxon>eudicotyledons</taxon>
        <taxon>Gunneridae</taxon>
        <taxon>Pentapetalae</taxon>
        <taxon>asterids</taxon>
        <taxon>campanulids</taxon>
        <taxon>Asterales</taxon>
        <taxon>Asteraceae</taxon>
        <taxon>Asteroideae</taxon>
        <taxon>Anthemideae</taxon>
        <taxon>Anthemidinae</taxon>
        <taxon>Tanacetum</taxon>
    </lineage>
</organism>
<dbReference type="InterPro" id="IPR001584">
    <property type="entry name" value="Integrase_cat-core"/>
</dbReference>
<dbReference type="GO" id="GO:0008233">
    <property type="term" value="F:peptidase activity"/>
    <property type="evidence" value="ECO:0007669"/>
    <property type="project" value="UniProtKB-KW"/>
</dbReference>
<dbReference type="GO" id="GO:0003676">
    <property type="term" value="F:nucleic acid binding"/>
    <property type="evidence" value="ECO:0007669"/>
    <property type="project" value="InterPro"/>
</dbReference>
<dbReference type="InterPro" id="IPR054722">
    <property type="entry name" value="PolX-like_BBD"/>
</dbReference>
<sequence>MTLPNPQRHVVPTAILTRSRLVLITAARPVTVVVPKPHLTRPRQAKIIVTKPHLPPIRNINRSQSPKASTFPPKVTTAKAPMVNAVKGVHRNWDKGVTDSGCSRQITRNMSYMSDFKEINGGYFAFGGNTKGGKISGKGKIRTGKLDFDDVYFVKELKFNIFSVSQMCDKKNSVLFTDTECLVLSHEFKLPDENQVLLRVLRENNMYNVNLKNIVPSGDLTYLFAKAILDESNLWHKRLGHINFKTINKLVKDAYSRFTWVFFLATKDETSPILKTFTTGIENQLSLKVKIIRSDIGTEFKNNDLNQFCGMKGRKREFSVPRTPQQNGIAERKNRTLIEAAKTMLAYSLLPIPFWAEAVNTAVMSRIGTRIIQETLHIIFLENKPNIAGSGPTWLFDIDTLTKTVNYQPVTAENQSNPGAGVQEQFDAEKVKEDNVQQYVLFPVWSSGSTNPHNSNEDDAFRGKKPEFEGDKPESEVYVLPSSSAQTKKHDDKTKREAKGKSLVESSTGYRNLSAEFEDFSDNNINEVNAADSPVLAVGQISTNNTNTFSAVGPLNTVVSLTYGKFSYVNTSQYLDDPNMLELEDITYSNEEEDVGAEANFTNLETTITVSPIPATRVHKDHPVTQIIGDLSLATQTRSMTRVAKDQGGLSRINNDDIHTCMFAYFLSQEEPKKVHQALKDLSWTDAM</sequence>
<dbReference type="InterPro" id="IPR039537">
    <property type="entry name" value="Retrotran_Ty1/copia-like"/>
</dbReference>
<feature type="region of interest" description="Disordered" evidence="2">
    <location>
        <begin position="447"/>
        <end position="507"/>
    </location>
</feature>
<reference evidence="4" key="1">
    <citation type="journal article" date="2019" name="Sci. Rep.">
        <title>Draft genome of Tanacetum cinerariifolium, the natural source of mosquito coil.</title>
        <authorList>
            <person name="Yamashiro T."/>
            <person name="Shiraishi A."/>
            <person name="Satake H."/>
            <person name="Nakayama K."/>
        </authorList>
    </citation>
    <scope>NUCLEOTIDE SEQUENCE</scope>
</reference>
<name>A0A699I6U1_TANCI</name>
<dbReference type="EMBL" id="BKCJ010260569">
    <property type="protein sequence ID" value="GEZ28109.1"/>
    <property type="molecule type" value="Genomic_DNA"/>
</dbReference>
<dbReference type="PANTHER" id="PTHR42648">
    <property type="entry name" value="TRANSPOSASE, PUTATIVE-RELATED"/>
    <property type="match status" value="1"/>
</dbReference>
<feature type="compositionally biased region" description="Basic and acidic residues" evidence="2">
    <location>
        <begin position="488"/>
        <end position="502"/>
    </location>
</feature>
<feature type="domain" description="Integrase catalytic" evidence="3">
    <location>
        <begin position="212"/>
        <end position="400"/>
    </location>
</feature>
<dbReference type="InterPro" id="IPR025724">
    <property type="entry name" value="GAG-pre-integrase_dom"/>
</dbReference>
<protein>
    <recommendedName>
        <fullName evidence="3">Integrase catalytic domain-containing protein</fullName>
    </recommendedName>
</protein>
<evidence type="ECO:0000259" key="3">
    <source>
        <dbReference type="PROSITE" id="PS50994"/>
    </source>
</evidence>
<dbReference type="Pfam" id="PF22936">
    <property type="entry name" value="Pol_BBD"/>
    <property type="match status" value="1"/>
</dbReference>
<dbReference type="GO" id="GO:0006508">
    <property type="term" value="P:proteolysis"/>
    <property type="evidence" value="ECO:0007669"/>
    <property type="project" value="UniProtKB-KW"/>
</dbReference>
<keyword evidence="1" id="KW-0378">Hydrolase</keyword>
<evidence type="ECO:0000313" key="4">
    <source>
        <dbReference type="EMBL" id="GEZ28109.1"/>
    </source>
</evidence>
<gene>
    <name evidence="4" type="ORF">Tci_500082</name>
</gene>
<dbReference type="GO" id="GO:0015074">
    <property type="term" value="P:DNA integration"/>
    <property type="evidence" value="ECO:0007669"/>
    <property type="project" value="InterPro"/>
</dbReference>
<dbReference type="InterPro" id="IPR012337">
    <property type="entry name" value="RNaseH-like_sf"/>
</dbReference>
<comment type="caution">
    <text evidence="4">The sequence shown here is derived from an EMBL/GenBank/DDBJ whole genome shotgun (WGS) entry which is preliminary data.</text>
</comment>
<dbReference type="Gene3D" id="3.30.420.10">
    <property type="entry name" value="Ribonuclease H-like superfamily/Ribonuclease H"/>
    <property type="match status" value="1"/>
</dbReference>
<keyword evidence="1" id="KW-0645">Protease</keyword>
<dbReference type="SUPFAM" id="SSF53098">
    <property type="entry name" value="Ribonuclease H-like"/>
    <property type="match status" value="1"/>
</dbReference>
<evidence type="ECO:0000256" key="2">
    <source>
        <dbReference type="SAM" id="MobiDB-lite"/>
    </source>
</evidence>
<accession>A0A699I6U1</accession>
<dbReference type="AlphaFoldDB" id="A0A699I6U1"/>
<dbReference type="PROSITE" id="PS50994">
    <property type="entry name" value="INTEGRASE"/>
    <property type="match status" value="1"/>
</dbReference>
<proteinExistence type="predicted"/>
<feature type="compositionally biased region" description="Basic and acidic residues" evidence="2">
    <location>
        <begin position="455"/>
        <end position="475"/>
    </location>
</feature>